<evidence type="ECO:0000313" key="2">
    <source>
        <dbReference type="EMBL" id="GLI32589.1"/>
    </source>
</evidence>
<keyword evidence="1" id="KW-1133">Transmembrane helix</keyword>
<dbReference type="AlphaFoldDB" id="A0A9W6D079"/>
<feature type="transmembrane region" description="Helical" evidence="1">
    <location>
        <begin position="252"/>
        <end position="270"/>
    </location>
</feature>
<keyword evidence="1" id="KW-0472">Membrane</keyword>
<keyword evidence="1" id="KW-0812">Transmembrane</keyword>
<dbReference type="Pfam" id="PF04165">
    <property type="entry name" value="DUF401"/>
    <property type="match status" value="1"/>
</dbReference>
<feature type="transmembrane region" description="Helical" evidence="1">
    <location>
        <begin position="106"/>
        <end position="129"/>
    </location>
</feature>
<sequence length="433" mass="47953">MALLDTVPAFIRVLMVFMLLLLAIRKGFSLGNAFFLGAVALGLFFGLSPLSLIRSIFLSFSHPKTLSLAIIVSLILVLSHSMELAGQMKRLLHRFQGIITKPSINLVIFPALIGLLPMPGGAIFSAPMVKTLGKCLNLSTSQLSYINYWFRHIWEYWWPLYPGVLLTMTLADLDLWTFVLFLFPLTLIALAAGYWPLKALRNGGTAKECAPPVPRPPLKPFLKELLPILIVIGLGLGSGNLLTLLLTPHAIAITQEIGLIFALLVAIAWVWRENRLSAAQKRQILLQKRLINIFYMVGAILVFKGMLEDSHAVEAISQELIRWRIPLMPICIILPFFVGSIVGITIAFVGTTFPILVSLIQSAGEVHFMLPYMMLALVSGFVGVLLSPLHLCLLLSNEYFGTPLAPVYRHLWGPSCVLILVGCLYFFVLHGFP</sequence>
<dbReference type="Proteomes" id="UP001144372">
    <property type="component" value="Unassembled WGS sequence"/>
</dbReference>
<feature type="transmembrane region" description="Helical" evidence="1">
    <location>
        <begin position="411"/>
        <end position="432"/>
    </location>
</feature>
<protein>
    <recommendedName>
        <fullName evidence="4">DUF401 family protein</fullName>
    </recommendedName>
</protein>
<dbReference type="PANTHER" id="PTHR39556">
    <property type="entry name" value="PROTEIN, PUTATIVE-RELATED"/>
    <property type="match status" value="1"/>
</dbReference>
<evidence type="ECO:0000256" key="1">
    <source>
        <dbReference type="SAM" id="Phobius"/>
    </source>
</evidence>
<organism evidence="2 3">
    <name type="scientific">Desulforhabdus amnigena</name>
    <dbReference type="NCBI Taxonomy" id="40218"/>
    <lineage>
        <taxon>Bacteria</taxon>
        <taxon>Pseudomonadati</taxon>
        <taxon>Thermodesulfobacteriota</taxon>
        <taxon>Syntrophobacteria</taxon>
        <taxon>Syntrophobacterales</taxon>
        <taxon>Syntrophobacteraceae</taxon>
        <taxon>Desulforhabdus</taxon>
    </lineage>
</organism>
<reference evidence="2" key="1">
    <citation type="submission" date="2022-12" db="EMBL/GenBank/DDBJ databases">
        <title>Reference genome sequencing for broad-spectrum identification of bacterial and archaeal isolates by mass spectrometry.</title>
        <authorList>
            <person name="Sekiguchi Y."/>
            <person name="Tourlousse D.M."/>
        </authorList>
    </citation>
    <scope>NUCLEOTIDE SEQUENCE</scope>
    <source>
        <strain evidence="2">ASRB1</strain>
    </source>
</reference>
<feature type="transmembrane region" description="Helical" evidence="1">
    <location>
        <begin position="290"/>
        <end position="307"/>
    </location>
</feature>
<dbReference type="RefSeq" id="WP_281791645.1">
    <property type="nucleotide sequence ID" value="NZ_BSDR01000001.1"/>
</dbReference>
<dbReference type="InterPro" id="IPR007294">
    <property type="entry name" value="DUF401"/>
</dbReference>
<evidence type="ECO:0008006" key="4">
    <source>
        <dbReference type="Google" id="ProtNLM"/>
    </source>
</evidence>
<feature type="transmembrane region" description="Helical" evidence="1">
    <location>
        <begin position="6"/>
        <end position="24"/>
    </location>
</feature>
<name>A0A9W6D079_9BACT</name>
<dbReference type="PANTHER" id="PTHR39556:SF1">
    <property type="entry name" value="PROTEIN, PUTATIVE-RELATED"/>
    <property type="match status" value="1"/>
</dbReference>
<feature type="transmembrane region" description="Helical" evidence="1">
    <location>
        <begin position="327"/>
        <end position="360"/>
    </location>
</feature>
<feature type="transmembrane region" description="Helical" evidence="1">
    <location>
        <begin position="65"/>
        <end position="85"/>
    </location>
</feature>
<feature type="transmembrane region" description="Helical" evidence="1">
    <location>
        <begin position="175"/>
        <end position="197"/>
    </location>
</feature>
<proteinExistence type="predicted"/>
<feature type="transmembrane region" description="Helical" evidence="1">
    <location>
        <begin position="372"/>
        <end position="391"/>
    </location>
</feature>
<dbReference type="EMBL" id="BSDR01000001">
    <property type="protein sequence ID" value="GLI32589.1"/>
    <property type="molecule type" value="Genomic_DNA"/>
</dbReference>
<comment type="caution">
    <text evidence="2">The sequence shown here is derived from an EMBL/GenBank/DDBJ whole genome shotgun (WGS) entry which is preliminary data.</text>
</comment>
<evidence type="ECO:0000313" key="3">
    <source>
        <dbReference type="Proteomes" id="UP001144372"/>
    </source>
</evidence>
<keyword evidence="3" id="KW-1185">Reference proteome</keyword>
<feature type="transmembrane region" description="Helical" evidence="1">
    <location>
        <begin position="225"/>
        <end position="246"/>
    </location>
</feature>
<accession>A0A9W6D079</accession>
<feature type="transmembrane region" description="Helical" evidence="1">
    <location>
        <begin position="33"/>
        <end position="53"/>
    </location>
</feature>
<gene>
    <name evidence="2" type="ORF">DAMNIGENAA_00220</name>
</gene>